<evidence type="ECO:0000313" key="3">
    <source>
        <dbReference type="RefSeq" id="XP_033459841.1"/>
    </source>
</evidence>
<dbReference type="Pfam" id="PF04979">
    <property type="entry name" value="IPP-2"/>
    <property type="match status" value="1"/>
</dbReference>
<evidence type="ECO:0008006" key="4">
    <source>
        <dbReference type="Google" id="ProtNLM"/>
    </source>
</evidence>
<dbReference type="Proteomes" id="UP000504637">
    <property type="component" value="Unplaced"/>
</dbReference>
<gene>
    <name evidence="3" type="ORF">K489DRAFT_380182</name>
</gene>
<protein>
    <recommendedName>
        <fullName evidence="4">Glc8 protein</fullName>
    </recommendedName>
</protein>
<proteinExistence type="predicted"/>
<dbReference type="InterPro" id="IPR007062">
    <property type="entry name" value="PPI-2"/>
</dbReference>
<reference evidence="3" key="1">
    <citation type="submission" date="2020-01" db="EMBL/GenBank/DDBJ databases">
        <authorList>
            <consortium name="DOE Joint Genome Institute"/>
            <person name="Haridas S."/>
            <person name="Albert R."/>
            <person name="Binder M."/>
            <person name="Bloem J."/>
            <person name="Labutti K."/>
            <person name="Salamov A."/>
            <person name="Andreopoulos B."/>
            <person name="Baker S.E."/>
            <person name="Barry K."/>
            <person name="Bills G."/>
            <person name="Bluhm B.H."/>
            <person name="Cannon C."/>
            <person name="Castanera R."/>
            <person name="Culley D.E."/>
            <person name="Daum C."/>
            <person name="Ezra D."/>
            <person name="Gonzalez J.B."/>
            <person name="Henrissat B."/>
            <person name="Kuo A."/>
            <person name="Liang C."/>
            <person name="Lipzen A."/>
            <person name="Lutzoni F."/>
            <person name="Magnuson J."/>
            <person name="Mondo S."/>
            <person name="Nolan M."/>
            <person name="Ohm R."/>
            <person name="Pangilinan J."/>
            <person name="Park H.-J."/>
            <person name="Ramirez L."/>
            <person name="Alfaro M."/>
            <person name="Sun H."/>
            <person name="Tritt A."/>
            <person name="Yoshinaga Y."/>
            <person name="Zwiers L.-H."/>
            <person name="Turgeon B.G."/>
            <person name="Goodwin S.B."/>
            <person name="Spatafora J.W."/>
            <person name="Crous P.W."/>
            <person name="Grigoriev I.V."/>
        </authorList>
    </citation>
    <scope>NUCLEOTIDE SEQUENCE</scope>
    <source>
        <strain evidence="3">CBS 342.82</strain>
    </source>
</reference>
<name>A0A6J3M458_9PEZI</name>
<dbReference type="GO" id="GO:0009966">
    <property type="term" value="P:regulation of signal transduction"/>
    <property type="evidence" value="ECO:0007669"/>
    <property type="project" value="InterPro"/>
</dbReference>
<evidence type="ECO:0000256" key="1">
    <source>
        <dbReference type="SAM" id="MobiDB-lite"/>
    </source>
</evidence>
<organism evidence="3">
    <name type="scientific">Dissoconium aciculare CBS 342.82</name>
    <dbReference type="NCBI Taxonomy" id="1314786"/>
    <lineage>
        <taxon>Eukaryota</taxon>
        <taxon>Fungi</taxon>
        <taxon>Dikarya</taxon>
        <taxon>Ascomycota</taxon>
        <taxon>Pezizomycotina</taxon>
        <taxon>Dothideomycetes</taxon>
        <taxon>Dothideomycetidae</taxon>
        <taxon>Mycosphaerellales</taxon>
        <taxon>Dissoconiaceae</taxon>
        <taxon>Dissoconium</taxon>
    </lineage>
</organism>
<dbReference type="Gene3D" id="6.10.250.1050">
    <property type="match status" value="1"/>
</dbReference>
<dbReference type="GO" id="GO:0004864">
    <property type="term" value="F:protein phosphatase inhibitor activity"/>
    <property type="evidence" value="ECO:0007669"/>
    <property type="project" value="InterPro"/>
</dbReference>
<feature type="compositionally biased region" description="Low complexity" evidence="1">
    <location>
        <begin position="92"/>
        <end position="108"/>
    </location>
</feature>
<dbReference type="PANTHER" id="PTHR12398:SF20">
    <property type="entry name" value="PROTEIN PHOSPHATASE 1 REGULATORY INHIBITOR SUBUNIT 2"/>
    <property type="match status" value="1"/>
</dbReference>
<dbReference type="RefSeq" id="XP_033459841.1">
    <property type="nucleotide sequence ID" value="XM_033604827.1"/>
</dbReference>
<reference evidence="3" key="2">
    <citation type="submission" date="2020-04" db="EMBL/GenBank/DDBJ databases">
        <authorList>
            <consortium name="NCBI Genome Project"/>
        </authorList>
    </citation>
    <scope>NUCLEOTIDE SEQUENCE</scope>
    <source>
        <strain evidence="3">CBS 342.82</strain>
    </source>
</reference>
<dbReference type="GeneID" id="54362627"/>
<dbReference type="AlphaFoldDB" id="A0A6J3M458"/>
<feature type="compositionally biased region" description="Basic and acidic residues" evidence="1">
    <location>
        <begin position="215"/>
        <end position="237"/>
    </location>
</feature>
<feature type="region of interest" description="Disordered" evidence="1">
    <location>
        <begin position="133"/>
        <end position="251"/>
    </location>
</feature>
<feature type="compositionally biased region" description="Acidic residues" evidence="1">
    <location>
        <begin position="153"/>
        <end position="162"/>
    </location>
</feature>
<dbReference type="OrthoDB" id="551302at2759"/>
<feature type="region of interest" description="Disordered" evidence="1">
    <location>
        <begin position="1"/>
        <end position="121"/>
    </location>
</feature>
<accession>A0A6J3M458</accession>
<feature type="compositionally biased region" description="Polar residues" evidence="1">
    <location>
        <begin position="23"/>
        <end position="50"/>
    </location>
</feature>
<keyword evidence="2" id="KW-1185">Reference proteome</keyword>
<evidence type="ECO:0000313" key="2">
    <source>
        <dbReference type="Proteomes" id="UP000504637"/>
    </source>
</evidence>
<dbReference type="PANTHER" id="PTHR12398">
    <property type="entry name" value="PROTEIN PHOSPHATASE INHIBITOR"/>
    <property type="match status" value="1"/>
</dbReference>
<sequence length="285" mass="31386">MAQVASPHHSPSSAPRRPKGILKNSSSFYNSPPDTRMSPTSEKPNFTSIEKSPDGAQRPGLPHQMSEKEIVQMNTEINAGEAGQRRNSSNPRASLGQRQSSQGSNSGRSDGEVDESGTRLKWDEANLYLNEGQMGGKMKIDEPKTPFAKNYDPTEDEDDEVETLNAQEIAVDELDMNKTRKTGRSGSGAGAKMADIPGLDLGEPQLEPAVPTEGGAERKVHVDSDYMDVDGSRHGEEDTTDMTSEEREKHKKFEEMRKKHYEMKNIKDLLGHPDAVDAMEDDGDE</sequence>
<reference evidence="3" key="3">
    <citation type="submission" date="2025-08" db="UniProtKB">
        <authorList>
            <consortium name="RefSeq"/>
        </authorList>
    </citation>
    <scope>IDENTIFICATION</scope>
    <source>
        <strain evidence="3">CBS 342.82</strain>
    </source>
</reference>
<feature type="compositionally biased region" description="Low complexity" evidence="1">
    <location>
        <begin position="1"/>
        <end position="15"/>
    </location>
</feature>